<evidence type="ECO:0000256" key="4">
    <source>
        <dbReference type="ARBA" id="ARBA00022692"/>
    </source>
</evidence>
<feature type="domain" description="Outer membrane protein beta-barrel" evidence="11">
    <location>
        <begin position="374"/>
        <end position="768"/>
    </location>
</feature>
<dbReference type="Gene3D" id="2.40.170.20">
    <property type="entry name" value="TonB-dependent receptor, beta-barrel domain"/>
    <property type="match status" value="1"/>
</dbReference>
<dbReference type="Pfam" id="PF07715">
    <property type="entry name" value="Plug"/>
    <property type="match status" value="1"/>
</dbReference>
<dbReference type="EMBL" id="BMHZ01000001">
    <property type="protein sequence ID" value="GGG96647.1"/>
    <property type="molecule type" value="Genomic_DNA"/>
</dbReference>
<keyword evidence="3 8" id="KW-1134">Transmembrane beta strand</keyword>
<feature type="chain" id="PRO_5046693346" evidence="9">
    <location>
        <begin position="22"/>
        <end position="787"/>
    </location>
</feature>
<organism evidence="12 13">
    <name type="scientific">Pedobacter zeae</name>
    <dbReference type="NCBI Taxonomy" id="1737356"/>
    <lineage>
        <taxon>Bacteria</taxon>
        <taxon>Pseudomonadati</taxon>
        <taxon>Bacteroidota</taxon>
        <taxon>Sphingobacteriia</taxon>
        <taxon>Sphingobacteriales</taxon>
        <taxon>Sphingobacteriaceae</taxon>
        <taxon>Pedobacter</taxon>
    </lineage>
</organism>
<evidence type="ECO:0000259" key="11">
    <source>
        <dbReference type="Pfam" id="PF14905"/>
    </source>
</evidence>
<feature type="domain" description="TonB-dependent receptor plug" evidence="10">
    <location>
        <begin position="145"/>
        <end position="220"/>
    </location>
</feature>
<protein>
    <submittedName>
        <fullName evidence="12">TonB-dependent receptor</fullName>
    </submittedName>
</protein>
<comment type="caution">
    <text evidence="12">The sequence shown here is derived from an EMBL/GenBank/DDBJ whole genome shotgun (WGS) entry which is preliminary data.</text>
</comment>
<dbReference type="Pfam" id="PF13715">
    <property type="entry name" value="CarbopepD_reg_2"/>
    <property type="match status" value="1"/>
</dbReference>
<dbReference type="PANTHER" id="PTHR30069">
    <property type="entry name" value="TONB-DEPENDENT OUTER MEMBRANE RECEPTOR"/>
    <property type="match status" value="1"/>
</dbReference>
<dbReference type="InterPro" id="IPR037066">
    <property type="entry name" value="Plug_dom_sf"/>
</dbReference>
<evidence type="ECO:0000313" key="12">
    <source>
        <dbReference type="EMBL" id="GGG96647.1"/>
    </source>
</evidence>
<keyword evidence="12" id="KW-0675">Receptor</keyword>
<keyword evidence="7 8" id="KW-0998">Cell outer membrane</keyword>
<evidence type="ECO:0000256" key="8">
    <source>
        <dbReference type="PROSITE-ProRule" id="PRU01360"/>
    </source>
</evidence>
<evidence type="ECO:0000256" key="6">
    <source>
        <dbReference type="ARBA" id="ARBA00023136"/>
    </source>
</evidence>
<keyword evidence="2 8" id="KW-0813">Transport</keyword>
<proteinExistence type="inferred from homology"/>
<dbReference type="InterPro" id="IPR036942">
    <property type="entry name" value="Beta-barrel_TonB_sf"/>
</dbReference>
<keyword evidence="6 8" id="KW-0472">Membrane</keyword>
<evidence type="ECO:0000256" key="3">
    <source>
        <dbReference type="ARBA" id="ARBA00022452"/>
    </source>
</evidence>
<dbReference type="Gene3D" id="2.170.130.10">
    <property type="entry name" value="TonB-dependent receptor, plug domain"/>
    <property type="match status" value="1"/>
</dbReference>
<sequence length="787" mass="90326">MNQMKQLYLLFLLLLAMPGFAQQTEVIITGRVIDEKTLKPLENAGIKLLSATDQKLLKGTLTNNKGEFVLSTPPGRFDIKIEFIAYQTQHLVNREIKQGVKLEDIILKEDVQQLKSVNVTAEKTTVELNLDKKVFNVGKDLISKGGSANDILNNVPSVNVDANGAISLRGNGSVQVLINGKPSMLTNNNGLEQIPASNIEKVEVITNPSSRYEAQGGGGIINIILKKNMLSGFNGSAQIGVGDPANYNSNLNLSYKTEKINLFSNIGYRYRNLYGSEQRYQSVFNNGIQTILRQNNKQGRNDDLYIVYLGMDYYLNAKNTLTGSFYHDVLVNKDTTNYHYNYYDKNNVLDSTINRSEHYREPQKFNQLELNYAKTFDKKDQKWNTSLQYVFWNDDENQDISQQKTFPTLNSASRLTSRDIESSDALFIQSDFTGTFSGDSKFEAGIRANIRSIRSDYWAKADGILLPAYDNKLKYNENIYGAYFQYENKFNKFNYLLGLRAELSDIGISDRKGDFAASKNYIDLFPTANITYKLHNNTNLRLSYSRRINRPQFSQLNPFSGLSDTRNLTVGNPDLNPMYTNSLELGILQRWGKLTFNPSLYYKHATNYFEFILKQAANGFVNTPVNLDYEDRYGLEVSTTYNPLSWWRLSWDFNYYAFKQQGIFENKTYGSEDHTWFTRINSRMKFPKSFSIEYSFNYRAKNTDIQSVNKAQYRANIAFSKDLFKDKVSVTLAVNNIFDSFIDKQVITTDTYYLESNFKGIGRLTTATLVYRFNRKKDEKDRLPNQE</sequence>
<dbReference type="InterPro" id="IPR012910">
    <property type="entry name" value="Plug_dom"/>
</dbReference>
<name>A0ABQ1XL00_9SPHI</name>
<reference evidence="13" key="1">
    <citation type="journal article" date="2019" name="Int. J. Syst. Evol. Microbiol.">
        <title>The Global Catalogue of Microorganisms (GCM) 10K type strain sequencing project: providing services to taxonomists for standard genome sequencing and annotation.</title>
        <authorList>
            <consortium name="The Broad Institute Genomics Platform"/>
            <consortium name="The Broad Institute Genome Sequencing Center for Infectious Disease"/>
            <person name="Wu L."/>
            <person name="Ma J."/>
        </authorList>
    </citation>
    <scope>NUCLEOTIDE SEQUENCE [LARGE SCALE GENOMIC DNA]</scope>
    <source>
        <strain evidence="13">CGMCC 1.15287</strain>
    </source>
</reference>
<dbReference type="InterPro" id="IPR039426">
    <property type="entry name" value="TonB-dep_rcpt-like"/>
</dbReference>
<dbReference type="PROSITE" id="PS52016">
    <property type="entry name" value="TONB_DEPENDENT_REC_3"/>
    <property type="match status" value="1"/>
</dbReference>
<evidence type="ECO:0000256" key="9">
    <source>
        <dbReference type="SAM" id="SignalP"/>
    </source>
</evidence>
<keyword evidence="5 9" id="KW-0732">Signal</keyword>
<gene>
    <name evidence="12" type="ORF">GCM10007422_08080</name>
</gene>
<keyword evidence="4 8" id="KW-0812">Transmembrane</keyword>
<evidence type="ECO:0000313" key="13">
    <source>
        <dbReference type="Proteomes" id="UP000642938"/>
    </source>
</evidence>
<accession>A0ABQ1XL00</accession>
<dbReference type="Pfam" id="PF14905">
    <property type="entry name" value="OMP_b-brl_3"/>
    <property type="match status" value="1"/>
</dbReference>
<dbReference type="Proteomes" id="UP000642938">
    <property type="component" value="Unassembled WGS sequence"/>
</dbReference>
<dbReference type="SUPFAM" id="SSF56935">
    <property type="entry name" value="Porins"/>
    <property type="match status" value="1"/>
</dbReference>
<evidence type="ECO:0000259" key="10">
    <source>
        <dbReference type="Pfam" id="PF07715"/>
    </source>
</evidence>
<comment type="similarity">
    <text evidence="8">Belongs to the TonB-dependent receptor family.</text>
</comment>
<dbReference type="InterPro" id="IPR041700">
    <property type="entry name" value="OMP_b-brl_3"/>
</dbReference>
<dbReference type="SUPFAM" id="SSF49464">
    <property type="entry name" value="Carboxypeptidase regulatory domain-like"/>
    <property type="match status" value="1"/>
</dbReference>
<evidence type="ECO:0000256" key="5">
    <source>
        <dbReference type="ARBA" id="ARBA00022729"/>
    </source>
</evidence>
<dbReference type="Gene3D" id="2.60.40.1120">
    <property type="entry name" value="Carboxypeptidase-like, regulatory domain"/>
    <property type="match status" value="1"/>
</dbReference>
<comment type="subcellular location">
    <subcellularLocation>
        <location evidence="1 8">Cell outer membrane</location>
        <topology evidence="1 8">Multi-pass membrane protein</topology>
    </subcellularLocation>
</comment>
<evidence type="ECO:0000256" key="2">
    <source>
        <dbReference type="ARBA" id="ARBA00022448"/>
    </source>
</evidence>
<dbReference type="PANTHER" id="PTHR30069:SF29">
    <property type="entry name" value="HEMOGLOBIN AND HEMOGLOBIN-HAPTOGLOBIN-BINDING PROTEIN 1-RELATED"/>
    <property type="match status" value="1"/>
</dbReference>
<keyword evidence="13" id="KW-1185">Reference proteome</keyword>
<evidence type="ECO:0000256" key="7">
    <source>
        <dbReference type="ARBA" id="ARBA00023237"/>
    </source>
</evidence>
<evidence type="ECO:0000256" key="1">
    <source>
        <dbReference type="ARBA" id="ARBA00004571"/>
    </source>
</evidence>
<feature type="signal peptide" evidence="9">
    <location>
        <begin position="1"/>
        <end position="21"/>
    </location>
</feature>
<dbReference type="InterPro" id="IPR008969">
    <property type="entry name" value="CarboxyPept-like_regulatory"/>
</dbReference>